<dbReference type="VEuPathDB" id="TriTrypDB:TcCL_NonESM02186"/>
<proteinExistence type="predicted"/>
<evidence type="ECO:0000313" key="4">
    <source>
        <dbReference type="Proteomes" id="UP000246121"/>
    </source>
</evidence>
<evidence type="ECO:0000313" key="3">
    <source>
        <dbReference type="EMBL" id="PWU98489.1"/>
    </source>
</evidence>
<dbReference type="VEuPathDB" id="TriTrypDB:Tc_MARK_491"/>
<dbReference type="VEuPathDB" id="TriTrypDB:ECC02_002938"/>
<dbReference type="EMBL" id="PRFA01000012">
    <property type="protein sequence ID" value="PWU98489.1"/>
    <property type="molecule type" value="Genomic_DNA"/>
</dbReference>
<dbReference type="SUPFAM" id="SSF48371">
    <property type="entry name" value="ARM repeat"/>
    <property type="match status" value="1"/>
</dbReference>
<dbReference type="Proteomes" id="UP000246121">
    <property type="component" value="Unassembled WGS sequence"/>
</dbReference>
<dbReference type="VEuPathDB" id="TriTrypDB:BCY84_13029"/>
<evidence type="ECO:0000256" key="2">
    <source>
        <dbReference type="SAM" id="SignalP"/>
    </source>
</evidence>
<accession>A0A2V2VPW9</accession>
<dbReference type="VEuPathDB" id="TriTrypDB:TcBrA4_0090320"/>
<feature type="signal peptide" evidence="2">
    <location>
        <begin position="1"/>
        <end position="16"/>
    </location>
</feature>
<reference evidence="3 4" key="1">
    <citation type="journal article" date="2018" name="Microb. Genom.">
        <title>Expanding an expanded genome: long-read sequencing of Trypanosoma cruzi.</title>
        <authorList>
            <person name="Berna L."/>
            <person name="Rodriguez M."/>
            <person name="Chiribao M.L."/>
            <person name="Parodi-Talice A."/>
            <person name="Pita S."/>
            <person name="Rijo G."/>
            <person name="Alvarez-Valin F."/>
            <person name="Robello C."/>
        </authorList>
    </citation>
    <scope>NUCLEOTIDE SEQUENCE [LARGE SCALE GENOMIC DNA]</scope>
    <source>
        <strain evidence="3 4">Dm28c</strain>
    </source>
</reference>
<dbReference type="VEuPathDB" id="TriTrypDB:TcYC6_0043430"/>
<gene>
    <name evidence="3" type="ORF">C4B63_12g203</name>
</gene>
<feature type="chain" id="PRO_5016177602" evidence="2">
    <location>
        <begin position="17"/>
        <end position="262"/>
    </location>
</feature>
<dbReference type="VEuPathDB" id="TriTrypDB:C4B63_12g203"/>
<dbReference type="VEuPathDB" id="TriTrypDB:TcG_01871"/>
<dbReference type="AlphaFoldDB" id="A0A2V2VPW9"/>
<dbReference type="VEuPathDB" id="TriTrypDB:TcCLB.510101.290"/>
<dbReference type="Gene3D" id="1.25.40.180">
    <property type="match status" value="1"/>
</dbReference>
<sequence>MLLMLLLYLPFITTHCNDYSRLRCFVTLFRECIPSLPWIVNSRTGDLNRPRSRTSRSAERIATLHQLLRKLVAQLYLYRFSLAEPLPLQLQVCLEELLHLLRDNIGRDERYRETWNKLQEKLKAREKGSQKEAEETSKNKNSQLGIKSSQNWYSQRRWKKPMRTRSPWRKKLCFQPMHGMKRSMRLLKDLKMTSHFFAFLLWKTKRSYVCARRKLSMLKARMQRTQGMRHWIFCQKIWSRVMRFPPTVAVTRMRMKIPWFEA</sequence>
<organism evidence="3 4">
    <name type="scientific">Trypanosoma cruzi</name>
    <dbReference type="NCBI Taxonomy" id="5693"/>
    <lineage>
        <taxon>Eukaryota</taxon>
        <taxon>Discoba</taxon>
        <taxon>Euglenozoa</taxon>
        <taxon>Kinetoplastea</taxon>
        <taxon>Metakinetoplastina</taxon>
        <taxon>Trypanosomatida</taxon>
        <taxon>Trypanosomatidae</taxon>
        <taxon>Trypanosoma</taxon>
        <taxon>Schizotrypanum</taxon>
    </lineage>
</organism>
<feature type="compositionally biased region" description="Basic and acidic residues" evidence="1">
    <location>
        <begin position="123"/>
        <end position="138"/>
    </location>
</feature>
<protein>
    <submittedName>
        <fullName evidence="3">Uncharacterized protein</fullName>
    </submittedName>
</protein>
<comment type="caution">
    <text evidence="3">The sequence shown here is derived from an EMBL/GenBank/DDBJ whole genome shotgun (WGS) entry which is preliminary data.</text>
</comment>
<keyword evidence="2" id="KW-0732">Signal</keyword>
<dbReference type="VEuPathDB" id="TriTrypDB:TCSYLVIO_001646"/>
<dbReference type="VEuPathDB" id="TriTrypDB:TcCLB.506297.40"/>
<feature type="region of interest" description="Disordered" evidence="1">
    <location>
        <begin position="123"/>
        <end position="143"/>
    </location>
</feature>
<dbReference type="VEuPathDB" id="TriTrypDB:C3747_44g121"/>
<evidence type="ECO:0000256" key="1">
    <source>
        <dbReference type="SAM" id="MobiDB-lite"/>
    </source>
</evidence>
<name>A0A2V2VPW9_TRYCR</name>
<dbReference type="VEuPathDB" id="TriTrypDB:TCDM_00683"/>
<dbReference type="InterPro" id="IPR016024">
    <property type="entry name" value="ARM-type_fold"/>
</dbReference>